<comment type="caution">
    <text evidence="1">The sequence shown here is derived from an EMBL/GenBank/DDBJ whole genome shotgun (WGS) entry which is preliminary data.</text>
</comment>
<evidence type="ECO:0008006" key="3">
    <source>
        <dbReference type="Google" id="ProtNLM"/>
    </source>
</evidence>
<dbReference type="SUPFAM" id="SSF53474">
    <property type="entry name" value="alpha/beta-Hydrolases"/>
    <property type="match status" value="1"/>
</dbReference>
<evidence type="ECO:0000313" key="2">
    <source>
        <dbReference type="Proteomes" id="UP001079657"/>
    </source>
</evidence>
<accession>A0ABT4CUC9</accession>
<evidence type="ECO:0000313" key="1">
    <source>
        <dbReference type="EMBL" id="MCY6372654.1"/>
    </source>
</evidence>
<dbReference type="Proteomes" id="UP001079657">
    <property type="component" value="Unassembled WGS sequence"/>
</dbReference>
<dbReference type="RefSeq" id="WP_268051692.1">
    <property type="nucleotide sequence ID" value="NZ_JAPQES010000008.1"/>
</dbReference>
<organism evidence="1 2">
    <name type="scientific">Clostridium ganghwense</name>
    <dbReference type="NCBI Taxonomy" id="312089"/>
    <lineage>
        <taxon>Bacteria</taxon>
        <taxon>Bacillati</taxon>
        <taxon>Bacillota</taxon>
        <taxon>Clostridia</taxon>
        <taxon>Eubacteriales</taxon>
        <taxon>Clostridiaceae</taxon>
        <taxon>Clostridium</taxon>
    </lineage>
</organism>
<sequence>MKIKKLVMLFVPIMIVMLFPNIVKAIPTITVEQTFTDINTTKFWAKVERIRLNEPNIVQEKFISDNEHKKSNIITEFGNTECPNSQLFLLHYAEGWDTGSNPIPILFVHGAGKNGDYAADPIGDGSIEGIMQYLKSNGFKVFSITFAHPHGDNFFQREILAAAISRIKEVTGSEKVDLIAHSKGNISSRMYVSNVKRDWGIDFRDDVRRYIQLGAPNGGIDYSFRNTWAAWGIMATGEHGPVPYTSMLIYGLWCNTKYHSLYNEDEGGGAYTGQVQMLAKWVDKYPLDALEQDWYTTYYGGQGFCSYSYGIDHAIQEGENLIDTLKNSPVASSVEIATLAGNVNVINGVTMENDGPSDGIVFVESATMTEPMTATGATLLEKKVISLNHVQLAYDTAAKSWIKTQLTR</sequence>
<dbReference type="Pfam" id="PF01674">
    <property type="entry name" value="Lipase_2"/>
    <property type="match status" value="1"/>
</dbReference>
<keyword evidence="2" id="KW-1185">Reference proteome</keyword>
<dbReference type="EMBL" id="JAPQES010000008">
    <property type="protein sequence ID" value="MCY6372654.1"/>
    <property type="molecule type" value="Genomic_DNA"/>
</dbReference>
<protein>
    <recommendedName>
        <fullName evidence="3">Acetyltransferase</fullName>
    </recommendedName>
</protein>
<dbReference type="Gene3D" id="3.40.50.1820">
    <property type="entry name" value="alpha/beta hydrolase"/>
    <property type="match status" value="1"/>
</dbReference>
<gene>
    <name evidence="1" type="ORF">OXH55_18770</name>
</gene>
<dbReference type="InterPro" id="IPR002918">
    <property type="entry name" value="Lipase_EstA/Esterase_EstB"/>
</dbReference>
<proteinExistence type="predicted"/>
<reference evidence="1" key="1">
    <citation type="submission" date="2022-12" db="EMBL/GenBank/DDBJ databases">
        <authorList>
            <person name="Wang J."/>
        </authorList>
    </citation>
    <scope>NUCLEOTIDE SEQUENCE</scope>
    <source>
        <strain evidence="1">HY-42-06</strain>
    </source>
</reference>
<dbReference type="InterPro" id="IPR029058">
    <property type="entry name" value="AB_hydrolase_fold"/>
</dbReference>
<name>A0ABT4CUC9_9CLOT</name>